<feature type="region of interest" description="Disordered" evidence="1">
    <location>
        <begin position="1"/>
        <end position="145"/>
    </location>
</feature>
<reference evidence="2 3" key="1">
    <citation type="submission" date="2020-05" db="EMBL/GenBank/DDBJ databases">
        <title>MicrobeNet Type strains.</title>
        <authorList>
            <person name="Nicholson A.C."/>
        </authorList>
    </citation>
    <scope>NUCLEOTIDE SEQUENCE [LARGE SCALE GENOMIC DNA]</scope>
    <source>
        <strain evidence="2 3">JCM 3224</strain>
    </source>
</reference>
<name>A0A849BZT3_9NOCA</name>
<accession>A0A849BZT3</accession>
<dbReference type="AlphaFoldDB" id="A0A849BZT3"/>
<feature type="compositionally biased region" description="Basic residues" evidence="1">
    <location>
        <begin position="120"/>
        <end position="129"/>
    </location>
</feature>
<dbReference type="EMBL" id="JABELX010000004">
    <property type="protein sequence ID" value="NNH70676.1"/>
    <property type="molecule type" value="Genomic_DNA"/>
</dbReference>
<evidence type="ECO:0000313" key="2">
    <source>
        <dbReference type="EMBL" id="NNH70676.1"/>
    </source>
</evidence>
<organism evidence="2 3">
    <name type="scientific">Nocardia uniformis</name>
    <dbReference type="NCBI Taxonomy" id="53432"/>
    <lineage>
        <taxon>Bacteria</taxon>
        <taxon>Bacillati</taxon>
        <taxon>Actinomycetota</taxon>
        <taxon>Actinomycetes</taxon>
        <taxon>Mycobacteriales</taxon>
        <taxon>Nocardiaceae</taxon>
        <taxon>Nocardia</taxon>
    </lineage>
</organism>
<evidence type="ECO:0000256" key="1">
    <source>
        <dbReference type="SAM" id="MobiDB-lite"/>
    </source>
</evidence>
<sequence>MERLRKKLEGMRAAAAGSPEAEDGTSNLTRLPRRPRRLPEETPERPHKTWLSEGGSVHDPAPTRPVLRSELERETGWWPVDPSAAPPAPGKDPGGAEHDGSVINLGAARRKRAGDDAPARPRRVARPRRIGPTAGEGSGADGKQD</sequence>
<evidence type="ECO:0000313" key="3">
    <source>
        <dbReference type="Proteomes" id="UP000586827"/>
    </source>
</evidence>
<protein>
    <submittedName>
        <fullName evidence="2">Uncharacterized protein</fullName>
    </submittedName>
</protein>
<feature type="compositionally biased region" description="Basic and acidic residues" evidence="1">
    <location>
        <begin position="37"/>
        <end position="47"/>
    </location>
</feature>
<comment type="caution">
    <text evidence="2">The sequence shown here is derived from an EMBL/GenBank/DDBJ whole genome shotgun (WGS) entry which is preliminary data.</text>
</comment>
<gene>
    <name evidence="2" type="ORF">HLB23_12510</name>
</gene>
<dbReference type="RefSeq" id="WP_157552411.1">
    <property type="nucleotide sequence ID" value="NZ_JABELX010000004.1"/>
</dbReference>
<feature type="compositionally biased region" description="Gly residues" evidence="1">
    <location>
        <begin position="134"/>
        <end position="145"/>
    </location>
</feature>
<feature type="compositionally biased region" description="Basic and acidic residues" evidence="1">
    <location>
        <begin position="1"/>
        <end position="10"/>
    </location>
</feature>
<keyword evidence="3" id="KW-1185">Reference proteome</keyword>
<dbReference type="Proteomes" id="UP000586827">
    <property type="component" value="Unassembled WGS sequence"/>
</dbReference>
<proteinExistence type="predicted"/>